<evidence type="ECO:0000313" key="1">
    <source>
        <dbReference type="EMBL" id="KAK7861120.1"/>
    </source>
</evidence>
<dbReference type="Pfam" id="PF11016">
    <property type="entry name" value="DUF2854"/>
    <property type="match status" value="1"/>
</dbReference>
<sequence>RNGKYCLVLVFEAKALKFSDFETRQGKLASFFGPGIAAEVGNYFMFKCIKLSENLRSLKSTHCTT</sequence>
<reference evidence="1" key="1">
    <citation type="submission" date="2017-12" db="EMBL/GenBank/DDBJ databases">
        <authorList>
            <person name="Barbosa P."/>
            <person name="Usie A."/>
            <person name="Ramos A.M."/>
        </authorList>
    </citation>
    <scope>NUCLEOTIDE SEQUENCE</scope>
    <source>
        <strain evidence="1">HL8</strain>
        <tissue evidence="1">Leaves</tissue>
    </source>
</reference>
<reference evidence="1" key="2">
    <citation type="journal article" date="2018" name="Sci. Data">
        <title>The draft genome sequence of cork oak.</title>
        <authorList>
            <person name="Ramos A.M."/>
            <person name="Usie A."/>
            <person name="Barbosa P."/>
            <person name="Barros P.M."/>
            <person name="Capote T."/>
            <person name="Chaves I."/>
            <person name="Simoes F."/>
            <person name="Abreu I."/>
            <person name="Carrasquinho I."/>
            <person name="Faro C."/>
            <person name="Guimaraes J.B."/>
            <person name="Mendonca D."/>
            <person name="Nobrega F."/>
            <person name="Rodrigues L."/>
            <person name="Saibo N.J.M."/>
            <person name="Varela M.C."/>
            <person name="Egas C."/>
            <person name="Matos J."/>
            <person name="Miguel C.M."/>
            <person name="Oliveira M.M."/>
            <person name="Ricardo C.P."/>
            <person name="Goncalves S."/>
        </authorList>
    </citation>
    <scope>NUCLEOTIDE SEQUENCE [LARGE SCALE GENOMIC DNA]</scope>
    <source>
        <strain evidence="1">HL8</strain>
    </source>
</reference>
<dbReference type="InterPro" id="IPR021275">
    <property type="entry name" value="DUF2854"/>
</dbReference>
<gene>
    <name evidence="1" type="ORF">CFP56_024276</name>
</gene>
<comment type="caution">
    <text evidence="1">The sequence shown here is derived from an EMBL/GenBank/DDBJ whole genome shotgun (WGS) entry which is preliminary data.</text>
</comment>
<dbReference type="EMBL" id="PKMF04000003">
    <property type="protein sequence ID" value="KAK7861120.1"/>
    <property type="molecule type" value="Genomic_DNA"/>
</dbReference>
<reference evidence="1" key="3">
    <citation type="submission" date="2023-07" db="EMBL/GenBank/DDBJ databases">
        <title>An improved reference 1 genome and first organelle genomes of Quercus suber.</title>
        <authorList>
            <consortium name="Genosuber Consortium"/>
            <person name="Usie A."/>
            <person name="Serra O."/>
            <person name="Barros P."/>
        </authorList>
    </citation>
    <scope>NUCLEOTIDE SEQUENCE</scope>
    <source>
        <strain evidence="1">HL8</strain>
        <tissue evidence="1">Leaves</tissue>
    </source>
</reference>
<feature type="non-terminal residue" evidence="1">
    <location>
        <position position="1"/>
    </location>
</feature>
<name>A0AAW0MBH6_QUESU</name>
<protein>
    <submittedName>
        <fullName evidence="1">Uncharacterized protein</fullName>
    </submittedName>
</protein>
<proteinExistence type="predicted"/>
<dbReference type="PANTHER" id="PTHR35551">
    <property type="match status" value="1"/>
</dbReference>
<dbReference type="PANTHER" id="PTHR35551:SF1">
    <property type="entry name" value="ACCLIMATION OF PHOTOSYNTHESIS TO ENVIRONMENT"/>
    <property type="match status" value="1"/>
</dbReference>
<organism evidence="1">
    <name type="scientific">Quercus suber</name>
    <name type="common">Cork oak</name>
    <dbReference type="NCBI Taxonomy" id="58331"/>
    <lineage>
        <taxon>Eukaryota</taxon>
        <taxon>Viridiplantae</taxon>
        <taxon>Streptophyta</taxon>
        <taxon>Embryophyta</taxon>
        <taxon>Tracheophyta</taxon>
        <taxon>Spermatophyta</taxon>
        <taxon>Magnoliopsida</taxon>
        <taxon>eudicotyledons</taxon>
        <taxon>Gunneridae</taxon>
        <taxon>Pentapetalae</taxon>
        <taxon>rosids</taxon>
        <taxon>fabids</taxon>
        <taxon>Fagales</taxon>
        <taxon>Fagaceae</taxon>
        <taxon>Quercus</taxon>
    </lineage>
</organism>
<dbReference type="AlphaFoldDB" id="A0AAW0MBH6"/>
<accession>A0AAW0MBH6</accession>